<dbReference type="InterPro" id="IPR042216">
    <property type="entry name" value="MitoNEET_CISD"/>
</dbReference>
<evidence type="ECO:0000256" key="3">
    <source>
        <dbReference type="ARBA" id="ARBA00023004"/>
    </source>
</evidence>
<evidence type="ECO:0000313" key="8">
    <source>
        <dbReference type="Proteomes" id="UP001549921"/>
    </source>
</evidence>
<dbReference type="EMBL" id="JBEDNZ010000003">
    <property type="protein sequence ID" value="KAL0850660.1"/>
    <property type="molecule type" value="Genomic_DNA"/>
</dbReference>
<dbReference type="Pfam" id="PF09360">
    <property type="entry name" value="zf-CDGSH"/>
    <property type="match status" value="2"/>
</dbReference>
<evidence type="ECO:0000256" key="2">
    <source>
        <dbReference type="ARBA" id="ARBA00022723"/>
    </source>
</evidence>
<keyword evidence="4" id="KW-0411">Iron-sulfur</keyword>
<dbReference type="GO" id="GO:0046872">
    <property type="term" value="F:metal ion binding"/>
    <property type="evidence" value="ECO:0007669"/>
    <property type="project" value="UniProtKB-KW"/>
</dbReference>
<protein>
    <recommendedName>
        <fullName evidence="6">Iron-binding zinc finger CDGSH type domain-containing protein</fullName>
    </recommendedName>
</protein>
<dbReference type="PANTHER" id="PTHR46491:SF3">
    <property type="entry name" value="CDGSH IRON-SULFUR DOMAIN-CONTAINING PROTEIN 3, MITOCHONDRIAL"/>
    <property type="match status" value="1"/>
</dbReference>
<dbReference type="PANTHER" id="PTHR46491">
    <property type="entry name" value="CDGSH IRON SULFUR DOMAIN PROTEIN HOMOLOG"/>
    <property type="match status" value="1"/>
</dbReference>
<accession>A0ABD0TN31</accession>
<feature type="domain" description="Iron-binding zinc finger CDGSH type" evidence="6">
    <location>
        <begin position="52"/>
        <end position="89"/>
    </location>
</feature>
<dbReference type="AlphaFoldDB" id="A0ABD0TN31"/>
<evidence type="ECO:0000313" key="7">
    <source>
        <dbReference type="EMBL" id="KAL0850660.1"/>
    </source>
</evidence>
<dbReference type="SMART" id="SM00704">
    <property type="entry name" value="ZnF_CDGSH"/>
    <property type="match status" value="2"/>
</dbReference>
<dbReference type="InterPro" id="IPR052950">
    <property type="entry name" value="CISD"/>
</dbReference>
<dbReference type="GO" id="GO:0051537">
    <property type="term" value="F:2 iron, 2 sulfur cluster binding"/>
    <property type="evidence" value="ECO:0007669"/>
    <property type="project" value="UniProtKB-KW"/>
</dbReference>
<keyword evidence="3" id="KW-0408">Iron</keyword>
<proteinExistence type="predicted"/>
<evidence type="ECO:0000256" key="5">
    <source>
        <dbReference type="ARBA" id="ARBA00034078"/>
    </source>
</evidence>
<evidence type="ECO:0000259" key="6">
    <source>
        <dbReference type="SMART" id="SM00704"/>
    </source>
</evidence>
<sequence length="137" mass="15717">MFAKRLVALSKPYSQHTVTYVTKAPKPEIPRNPLRDVYSASSQQTNGVVYDRKPFKVTLEAGKTYSWCLCGRSKNNPLCDGTHKDIYLKITQRPVRFTVEKTKEYWLCNCKQTKNRPFCDGTHKSKEVQEATNVKVG</sequence>
<dbReference type="Proteomes" id="UP001549921">
    <property type="component" value="Unassembled WGS sequence"/>
</dbReference>
<gene>
    <name evidence="7" type="ORF">ABMA28_012410</name>
</gene>
<comment type="caution">
    <text evidence="7">The sequence shown here is derived from an EMBL/GenBank/DDBJ whole genome shotgun (WGS) entry which is preliminary data.</text>
</comment>
<reference evidence="7 8" key="1">
    <citation type="submission" date="2024-06" db="EMBL/GenBank/DDBJ databases">
        <title>A chromosome-level genome assembly of beet webworm, Loxostege sticticalis.</title>
        <authorList>
            <person name="Zhang Y."/>
        </authorList>
    </citation>
    <scope>NUCLEOTIDE SEQUENCE [LARGE SCALE GENOMIC DNA]</scope>
    <source>
        <strain evidence="7">AQ028</strain>
        <tissue evidence="7">Male pupae</tissue>
    </source>
</reference>
<dbReference type="Gene3D" id="3.40.5.90">
    <property type="entry name" value="CDGSH iron-sulfur domain, mitoNEET-type"/>
    <property type="match status" value="2"/>
</dbReference>
<feature type="domain" description="Iron-binding zinc finger CDGSH type" evidence="6">
    <location>
        <begin position="92"/>
        <end position="129"/>
    </location>
</feature>
<organism evidence="7 8">
    <name type="scientific">Loxostege sticticalis</name>
    <name type="common">Beet webworm moth</name>
    <dbReference type="NCBI Taxonomy" id="481309"/>
    <lineage>
        <taxon>Eukaryota</taxon>
        <taxon>Metazoa</taxon>
        <taxon>Ecdysozoa</taxon>
        <taxon>Arthropoda</taxon>
        <taxon>Hexapoda</taxon>
        <taxon>Insecta</taxon>
        <taxon>Pterygota</taxon>
        <taxon>Neoptera</taxon>
        <taxon>Endopterygota</taxon>
        <taxon>Lepidoptera</taxon>
        <taxon>Glossata</taxon>
        <taxon>Ditrysia</taxon>
        <taxon>Pyraloidea</taxon>
        <taxon>Crambidae</taxon>
        <taxon>Pyraustinae</taxon>
        <taxon>Loxostege</taxon>
    </lineage>
</organism>
<name>A0ABD0TN31_LOXSC</name>
<dbReference type="InterPro" id="IPR018967">
    <property type="entry name" value="FeS-contain_CDGSH-typ"/>
</dbReference>
<dbReference type="GO" id="GO:0005737">
    <property type="term" value="C:cytoplasm"/>
    <property type="evidence" value="ECO:0007669"/>
    <property type="project" value="UniProtKB-ARBA"/>
</dbReference>
<evidence type="ECO:0000256" key="1">
    <source>
        <dbReference type="ARBA" id="ARBA00022714"/>
    </source>
</evidence>
<keyword evidence="1" id="KW-0001">2Fe-2S</keyword>
<keyword evidence="2" id="KW-0479">Metal-binding</keyword>
<evidence type="ECO:0000256" key="4">
    <source>
        <dbReference type="ARBA" id="ARBA00023014"/>
    </source>
</evidence>
<comment type="cofactor">
    <cofactor evidence="5">
        <name>[2Fe-2S] cluster</name>
        <dbReference type="ChEBI" id="CHEBI:190135"/>
    </cofactor>
</comment>